<reference evidence="2" key="1">
    <citation type="submission" date="2022-08" db="EMBL/GenBank/DDBJ databases">
        <authorList>
            <person name="Gutierrez-Valencia J."/>
        </authorList>
    </citation>
    <scope>NUCLEOTIDE SEQUENCE</scope>
</reference>
<feature type="region of interest" description="Disordered" evidence="1">
    <location>
        <begin position="56"/>
        <end position="85"/>
    </location>
</feature>
<feature type="compositionally biased region" description="Basic and acidic residues" evidence="1">
    <location>
        <begin position="164"/>
        <end position="175"/>
    </location>
</feature>
<dbReference type="SUPFAM" id="SSF53756">
    <property type="entry name" value="UDP-Glycosyltransferase/glycogen phosphorylase"/>
    <property type="match status" value="1"/>
</dbReference>
<dbReference type="AlphaFoldDB" id="A0AAV0JG22"/>
<dbReference type="Proteomes" id="UP001154282">
    <property type="component" value="Unassembled WGS sequence"/>
</dbReference>
<proteinExistence type="predicted"/>
<evidence type="ECO:0000256" key="1">
    <source>
        <dbReference type="SAM" id="MobiDB-lite"/>
    </source>
</evidence>
<name>A0AAV0JG22_9ROSI</name>
<accession>A0AAV0JG22</accession>
<comment type="caution">
    <text evidence="2">The sequence shown here is derived from an EMBL/GenBank/DDBJ whole genome shotgun (WGS) entry which is preliminary data.</text>
</comment>
<keyword evidence="3" id="KW-1185">Reference proteome</keyword>
<sequence>MAQGHMIPMVDIAKLLASRPDVVVTIVTTPVNAARFKSPLDSRAPRKLRECRPAPFHHLPHRHLPRRGVNGATGGNPLRDPGTTSQLHHLRFLPSLHEPDSEEVRCAADQLPRVQLLLPPLPPLREAPRGRIRSDVQARILRPPGVSGRNRVHQSAAPDALQESSERFDQRREFG</sequence>
<feature type="region of interest" description="Disordered" evidence="1">
    <location>
        <begin position="142"/>
        <end position="175"/>
    </location>
</feature>
<evidence type="ECO:0000313" key="3">
    <source>
        <dbReference type="Proteomes" id="UP001154282"/>
    </source>
</evidence>
<gene>
    <name evidence="2" type="ORF">LITE_LOCUS13689</name>
</gene>
<protein>
    <submittedName>
        <fullName evidence="2">Uncharacterized protein</fullName>
    </submittedName>
</protein>
<evidence type="ECO:0000313" key="2">
    <source>
        <dbReference type="EMBL" id="CAI0407744.1"/>
    </source>
</evidence>
<organism evidence="2 3">
    <name type="scientific">Linum tenue</name>
    <dbReference type="NCBI Taxonomy" id="586396"/>
    <lineage>
        <taxon>Eukaryota</taxon>
        <taxon>Viridiplantae</taxon>
        <taxon>Streptophyta</taxon>
        <taxon>Embryophyta</taxon>
        <taxon>Tracheophyta</taxon>
        <taxon>Spermatophyta</taxon>
        <taxon>Magnoliopsida</taxon>
        <taxon>eudicotyledons</taxon>
        <taxon>Gunneridae</taxon>
        <taxon>Pentapetalae</taxon>
        <taxon>rosids</taxon>
        <taxon>fabids</taxon>
        <taxon>Malpighiales</taxon>
        <taxon>Linaceae</taxon>
        <taxon>Linum</taxon>
    </lineage>
</organism>
<dbReference type="Gene3D" id="3.40.50.2000">
    <property type="entry name" value="Glycogen Phosphorylase B"/>
    <property type="match status" value="1"/>
</dbReference>
<dbReference type="EMBL" id="CAMGYJ010000004">
    <property type="protein sequence ID" value="CAI0407744.1"/>
    <property type="molecule type" value="Genomic_DNA"/>
</dbReference>